<accession>A5AT38</accession>
<dbReference type="ExpressionAtlas" id="A5AT38">
    <property type="expression patterns" value="baseline and differential"/>
</dbReference>
<evidence type="ECO:0000313" key="3">
    <source>
        <dbReference type="EMBL" id="CAN60545.1"/>
    </source>
</evidence>
<name>A5AT38_VITVI</name>
<feature type="compositionally biased region" description="Basic and acidic residues" evidence="1">
    <location>
        <begin position="12"/>
        <end position="29"/>
    </location>
</feature>
<feature type="domain" description="Nodulin homeobox N-terminal" evidence="2">
    <location>
        <begin position="187"/>
        <end position="218"/>
    </location>
</feature>
<proteinExistence type="predicted"/>
<dbReference type="EMBL" id="AM434538">
    <property type="protein sequence ID" value="CAN60545.1"/>
    <property type="molecule type" value="Genomic_DNA"/>
</dbReference>
<organism evidence="3">
    <name type="scientific">Vitis vinifera</name>
    <name type="common">Grape</name>
    <dbReference type="NCBI Taxonomy" id="29760"/>
    <lineage>
        <taxon>Eukaryota</taxon>
        <taxon>Viridiplantae</taxon>
        <taxon>Streptophyta</taxon>
        <taxon>Embryophyta</taxon>
        <taxon>Tracheophyta</taxon>
        <taxon>Spermatophyta</taxon>
        <taxon>Magnoliopsida</taxon>
        <taxon>eudicotyledons</taxon>
        <taxon>Gunneridae</taxon>
        <taxon>Pentapetalae</taxon>
        <taxon>rosids</taxon>
        <taxon>Vitales</taxon>
        <taxon>Vitaceae</taxon>
        <taxon>Viteae</taxon>
        <taxon>Vitis</taxon>
    </lineage>
</organism>
<reference evidence="3" key="1">
    <citation type="journal article" date="2007" name="PLoS ONE">
        <title>The first genome sequence of an elite grapevine cultivar (Pinot noir Vitis vinifera L.): coping with a highly heterozygous genome.</title>
        <authorList>
            <person name="Velasco R."/>
            <person name="Zharkikh A."/>
            <person name="Troggio M."/>
            <person name="Cartwright D.A."/>
            <person name="Cestaro A."/>
            <person name="Pruss D."/>
            <person name="Pindo M."/>
            <person name="FitzGerald L.M."/>
            <person name="Vezzulli S."/>
            <person name="Reid J."/>
            <person name="Malacarne G."/>
            <person name="Iliev D."/>
            <person name="Coppola G."/>
            <person name="Wardell B."/>
            <person name="Micheletti D."/>
            <person name="Macalma T."/>
            <person name="Facci M."/>
            <person name="Mitchell J.T."/>
            <person name="Perazzolli M."/>
            <person name="Eldredge G."/>
            <person name="Gatto P."/>
            <person name="Oyzerski R."/>
            <person name="Moretto M."/>
            <person name="Gutin N."/>
            <person name="Stefanini M."/>
            <person name="Chen Y."/>
            <person name="Segala C."/>
            <person name="Davenport C."/>
            <person name="Dematte L."/>
            <person name="Mraz A."/>
            <person name="Battilana J."/>
            <person name="Stormo K."/>
            <person name="Costa F."/>
            <person name="Tao Q."/>
            <person name="Si-Ammour A."/>
            <person name="Harkins T."/>
            <person name="Lackey A."/>
            <person name="Perbost C."/>
            <person name="Taillon B."/>
            <person name="Stella A."/>
            <person name="Solovyev V."/>
            <person name="Fawcett J.A."/>
            <person name="Sterck L."/>
            <person name="Vandepoele K."/>
            <person name="Grando S.M."/>
            <person name="Toppo S."/>
            <person name="Moser C."/>
            <person name="Lanchbury J."/>
            <person name="Bogden R."/>
            <person name="Skolnick M."/>
            <person name="Sgaramella V."/>
            <person name="Bhatnagar S.K."/>
            <person name="Fontana P."/>
            <person name="Gutin A."/>
            <person name="Van de Peer Y."/>
            <person name="Salamini F."/>
            <person name="Viola R."/>
        </authorList>
    </citation>
    <scope>NUCLEOTIDE SEQUENCE</scope>
</reference>
<gene>
    <name evidence="3" type="ORF">VITISV_043340</name>
</gene>
<evidence type="ECO:0000259" key="2">
    <source>
        <dbReference type="Pfam" id="PF25246"/>
    </source>
</evidence>
<protein>
    <recommendedName>
        <fullName evidence="2">Nodulin homeobox N-terminal domain-containing protein</fullName>
    </recommendedName>
</protein>
<evidence type="ECO:0000256" key="1">
    <source>
        <dbReference type="SAM" id="MobiDB-lite"/>
    </source>
</evidence>
<dbReference type="InterPro" id="IPR057287">
    <property type="entry name" value="Ndx_N"/>
</dbReference>
<feature type="region of interest" description="Disordered" evidence="1">
    <location>
        <begin position="97"/>
        <end position="118"/>
    </location>
</feature>
<dbReference type="AlphaFoldDB" id="A5AT38"/>
<feature type="region of interest" description="Disordered" evidence="1">
    <location>
        <begin position="1"/>
        <end position="33"/>
    </location>
</feature>
<dbReference type="Pfam" id="PF25246">
    <property type="entry name" value="Nodulin_N"/>
    <property type="match status" value="1"/>
</dbReference>
<sequence length="376" mass="42061">MERVETGGIAERTAKEPPSEDKGPEEEKIQVCSGCGKPTGSRIFEYSLSLQVWSKASKVVKEGEKGRVLRLGNEWPRSGGVQNMNVMANGWGSREESRLAHRRVPTTPKPEENSPPLSAIDQSDYQTVDAKALAFPGNPEQITGSKRVHQPPVFEEIRFLVKQEKKFLLILRVTLMEMKWSTLFSPSILLHLCEAESIFYLDEVASYPRSLNLAKSIAPSFPCACNPHAWPSPCTCDQFLFPALVSSVPGSLHTTCPNPDTPEEDISDSSLPTIRFSIQNVSSKYNFVKVGTAASDEELLRKTTEYNKKTRVMGRRDYQVNFVSSKGMILRLGFCKLGLSQHRERLGCRGTILNWSKHKGESCKTRQLKHSSAAWE</sequence>